<keyword evidence="2" id="KW-0175">Coiled coil</keyword>
<organism evidence="3">
    <name type="scientific">Scrofimicrobium appendicitidis</name>
    <dbReference type="NCBI Taxonomy" id="3079930"/>
    <lineage>
        <taxon>Bacteria</taxon>
        <taxon>Bacillati</taxon>
        <taxon>Actinomycetota</taxon>
        <taxon>Actinomycetes</taxon>
        <taxon>Actinomycetales</taxon>
        <taxon>Actinomycetaceae</taxon>
        <taxon>Scrofimicrobium</taxon>
    </lineage>
</organism>
<evidence type="ECO:0000256" key="2">
    <source>
        <dbReference type="SAM" id="Coils"/>
    </source>
</evidence>
<dbReference type="PANTHER" id="PTHR31088:SF6">
    <property type="entry name" value="PHAGE SHOCK PROTEIN A"/>
    <property type="match status" value="1"/>
</dbReference>
<dbReference type="EMBL" id="CP138335">
    <property type="protein sequence ID" value="XBW08287.1"/>
    <property type="molecule type" value="Genomic_DNA"/>
</dbReference>
<dbReference type="RefSeq" id="WP_350258486.1">
    <property type="nucleotide sequence ID" value="NZ_CP138335.1"/>
</dbReference>
<protein>
    <submittedName>
        <fullName evidence="3">PspA/IM30 family protein</fullName>
    </submittedName>
</protein>
<comment type="similarity">
    <text evidence="1">Belongs to the PspA/Vipp/IM30 family.</text>
</comment>
<evidence type="ECO:0000313" key="3">
    <source>
        <dbReference type="EMBL" id="XBW08287.1"/>
    </source>
</evidence>
<dbReference type="Pfam" id="PF04012">
    <property type="entry name" value="PspA_IM30"/>
    <property type="match status" value="1"/>
</dbReference>
<reference evidence="3" key="1">
    <citation type="submission" date="2023-11" db="EMBL/GenBank/DDBJ databases">
        <title>Scrofimicrobium hongkongense sp. nov., isolated from a patient with peritonitis.</title>
        <authorList>
            <person name="Lao H.Y."/>
            <person name="Wong A.Y.P."/>
            <person name="Ng T.L."/>
            <person name="Wong R.Y.L."/>
            <person name="Yau M.C.Y."/>
            <person name="Lam J.Y.W."/>
            <person name="Siu G.K.H."/>
        </authorList>
    </citation>
    <scope>NUCLEOTIDE SEQUENCE</scope>
    <source>
        <strain evidence="3">R131</strain>
    </source>
</reference>
<accession>A0AAU7V8B7</accession>
<dbReference type="PANTHER" id="PTHR31088">
    <property type="entry name" value="MEMBRANE-ASSOCIATED PROTEIN VIPP1, CHLOROPLASTIC"/>
    <property type="match status" value="1"/>
</dbReference>
<sequence>MAQKESVFGRVSQLLKANINALIDKAEDPAKMIDQLIRDYTNEIVEAEKAVAQTIGNLRLAEKDHEADVAAANDWGQKALAASNKAEECRASGDTAGADKWDGLAKVALGKQISFEQEAATAEPQIATQQQTVEQLKAGLSQMKERLSDLKTRRDQLAARQKTAEAQAKVNDAIKSINVLDPTSELARYEEKIRRAEAQVQGQMELAGDSLEDQFAELQTDASQLEVEARLAALKKKD</sequence>
<dbReference type="InterPro" id="IPR007157">
    <property type="entry name" value="PspA_VIPP1"/>
</dbReference>
<dbReference type="AlphaFoldDB" id="A0AAU7V8B7"/>
<dbReference type="KEGG" id="sapp:SAC06_01635"/>
<feature type="coiled-coil region" evidence="2">
    <location>
        <begin position="126"/>
        <end position="228"/>
    </location>
</feature>
<proteinExistence type="inferred from homology"/>
<gene>
    <name evidence="3" type="ORF">SAC06_01635</name>
</gene>
<evidence type="ECO:0000256" key="1">
    <source>
        <dbReference type="ARBA" id="ARBA00043985"/>
    </source>
</evidence>
<name>A0AAU7V8B7_9ACTO</name>
<feature type="coiled-coil region" evidence="2">
    <location>
        <begin position="30"/>
        <end position="57"/>
    </location>
</feature>